<dbReference type="RefSeq" id="WP_139688869.1">
    <property type="nucleotide sequence ID" value="NZ_WEHW01000005.1"/>
</dbReference>
<name>A0AAI9WND1_9BURK</name>
<gene>
    <name evidence="1" type="ORF">GBM96_02710</name>
</gene>
<sequence>MLLDDEETLEILSPNPEMAALIGDLKKTMMRFPDPGASTAVPVLWEELPLEAFVREAARLPLMLTGWSKGDIPDSNLSTGEILHDLSAELDIMSGEDLNEAFLMDVEGEGLAADYRRVLEARSVSLLWKNRAVMGWSGFEVETQNQALQEALKRKRVFADAFRGEISWMTLRCYDLLKGAALIEKAIAGEMISVEDAGHFKKRIGGELLLRYSSWESLARAIQIAAVWIGLEESVHAAEDALHQMTTVLESLLSEGGAWRQFPWPQQKADESLPEVY</sequence>
<organism evidence="1 2">
    <name type="scientific">Sutterella seckii</name>
    <dbReference type="NCBI Taxonomy" id="1944635"/>
    <lineage>
        <taxon>Bacteria</taxon>
        <taxon>Pseudomonadati</taxon>
        <taxon>Pseudomonadota</taxon>
        <taxon>Betaproteobacteria</taxon>
        <taxon>Burkholderiales</taxon>
        <taxon>Sutterellaceae</taxon>
        <taxon>Sutterella</taxon>
    </lineage>
</organism>
<dbReference type="EMBL" id="WEHW01000005">
    <property type="protein sequence ID" value="KAB7652209.1"/>
    <property type="molecule type" value="Genomic_DNA"/>
</dbReference>
<dbReference type="AlphaFoldDB" id="A0AAI9WND1"/>
<dbReference type="Proteomes" id="UP000469462">
    <property type="component" value="Unassembled WGS sequence"/>
</dbReference>
<accession>A0AAI9WND1</accession>
<evidence type="ECO:0000313" key="2">
    <source>
        <dbReference type="Proteomes" id="UP000469462"/>
    </source>
</evidence>
<protein>
    <submittedName>
        <fullName evidence="1">DUF1266 domain-containing protein</fullName>
    </submittedName>
</protein>
<keyword evidence="2" id="KW-1185">Reference proteome</keyword>
<comment type="caution">
    <text evidence="1">The sequence shown here is derived from an EMBL/GenBank/DDBJ whole genome shotgun (WGS) entry which is preliminary data.</text>
</comment>
<proteinExistence type="predicted"/>
<reference evidence="1 2" key="1">
    <citation type="submission" date="2019-10" db="EMBL/GenBank/DDBJ databases">
        <title>Genome diversity of Sutterella seckii.</title>
        <authorList>
            <person name="Chaplin A.V."/>
            <person name="Sokolova S.R."/>
            <person name="Mosin K.A."/>
            <person name="Ivanova E.L."/>
            <person name="Kochetkova T.O."/>
            <person name="Goltsov A.Y."/>
            <person name="Trofimov D.Y."/>
            <person name="Efimov B.A."/>
        </authorList>
    </citation>
    <scope>NUCLEOTIDE SEQUENCE [LARGE SCALE GENOMIC DNA]</scope>
    <source>
        <strain evidence="1 2">ASD3426</strain>
    </source>
</reference>
<evidence type="ECO:0000313" key="1">
    <source>
        <dbReference type="EMBL" id="KAB7652209.1"/>
    </source>
</evidence>